<evidence type="ECO:0000313" key="8">
    <source>
        <dbReference type="Proteomes" id="UP001595733"/>
    </source>
</evidence>
<dbReference type="RefSeq" id="WP_378142232.1">
    <property type="nucleotide sequence ID" value="NZ_JBHSEF010000024.1"/>
</dbReference>
<evidence type="ECO:0000256" key="6">
    <source>
        <dbReference type="SAM" id="Phobius"/>
    </source>
</evidence>
<evidence type="ECO:0000256" key="4">
    <source>
        <dbReference type="ARBA" id="ARBA00022989"/>
    </source>
</evidence>
<dbReference type="Pfam" id="PF06081">
    <property type="entry name" value="ArAE_1"/>
    <property type="match status" value="1"/>
</dbReference>
<gene>
    <name evidence="7" type="ORF">ACFO0S_11490</name>
</gene>
<dbReference type="EMBL" id="JBHSEF010000024">
    <property type="protein sequence ID" value="MFC4355675.1"/>
    <property type="molecule type" value="Genomic_DNA"/>
</dbReference>
<reference evidence="8" key="1">
    <citation type="journal article" date="2019" name="Int. J. Syst. Evol. Microbiol.">
        <title>The Global Catalogue of Microorganisms (GCM) 10K type strain sequencing project: providing services to taxonomists for standard genome sequencing and annotation.</title>
        <authorList>
            <consortium name="The Broad Institute Genomics Platform"/>
            <consortium name="The Broad Institute Genome Sequencing Center for Infectious Disease"/>
            <person name="Wu L."/>
            <person name="Ma J."/>
        </authorList>
    </citation>
    <scope>NUCLEOTIDE SEQUENCE [LARGE SCALE GENOMIC DNA]</scope>
    <source>
        <strain evidence="8">CCUG 50353</strain>
    </source>
</reference>
<evidence type="ECO:0000313" key="7">
    <source>
        <dbReference type="EMBL" id="MFC4355675.1"/>
    </source>
</evidence>
<organism evidence="7 8">
    <name type="scientific">Chryseomicrobium palamuruense</name>
    <dbReference type="NCBI Taxonomy" id="682973"/>
    <lineage>
        <taxon>Bacteria</taxon>
        <taxon>Bacillati</taxon>
        <taxon>Bacillota</taxon>
        <taxon>Bacilli</taxon>
        <taxon>Bacillales</taxon>
        <taxon>Caryophanaceae</taxon>
        <taxon>Chryseomicrobium</taxon>
    </lineage>
</organism>
<feature type="transmembrane region" description="Helical" evidence="6">
    <location>
        <begin position="125"/>
        <end position="143"/>
    </location>
</feature>
<keyword evidence="5 6" id="KW-0472">Membrane</keyword>
<feature type="transmembrane region" description="Helical" evidence="6">
    <location>
        <begin position="99"/>
        <end position="119"/>
    </location>
</feature>
<name>A0ABV8UZ05_9BACL</name>
<dbReference type="InterPro" id="IPR052984">
    <property type="entry name" value="UPF0421"/>
</dbReference>
<protein>
    <submittedName>
        <fullName evidence="7">Aromatic acid exporter family protein</fullName>
    </submittedName>
</protein>
<comment type="subcellular location">
    <subcellularLocation>
        <location evidence="1">Cell membrane</location>
        <topology evidence="1">Multi-pass membrane protein</topology>
    </subcellularLocation>
</comment>
<dbReference type="InterPro" id="IPR010343">
    <property type="entry name" value="ArAE_1"/>
</dbReference>
<accession>A0ABV8UZ05</accession>
<sequence length="358" mass="41337">MKLGARVFKTGIAIALALYIADVLALPEVIFAGIAAIFAVQPSIYRSYMTVLEQIQSNLIGAAFAVTFAIIFGNSYFMVGLTTIIAISVMLKLKLQKTIPLALVTIIAIMEIQGDNFLLAAAFRILTIGVGVFSAFAVNLVFIPPKYETRLFTKISTTQDDIIRWIRIGIRHAADHQSLKQAVTSIEEQLVKIDQLFLLFKEERGYTKKSRYAKGRKLVIYRELITTSYKSLYVIRRLYAYEHDIIQLPDHFHMMIQERLDTLLTYHEHLHLKFIGKLKPEQLDWINDDHFIKRQEVMEIFMTQIYETKRQEDFSTYHLLHLLSAILTYEEHLEHLDTLISSYQTYHGDEIDVKVEEV</sequence>
<comment type="caution">
    <text evidence="7">The sequence shown here is derived from an EMBL/GenBank/DDBJ whole genome shotgun (WGS) entry which is preliminary data.</text>
</comment>
<keyword evidence="2" id="KW-1003">Cell membrane</keyword>
<dbReference type="PANTHER" id="PTHR40064:SF1">
    <property type="entry name" value="MEMBRANE PROTEIN"/>
    <property type="match status" value="1"/>
</dbReference>
<keyword evidence="8" id="KW-1185">Reference proteome</keyword>
<dbReference type="Proteomes" id="UP001595733">
    <property type="component" value="Unassembled WGS sequence"/>
</dbReference>
<keyword evidence="4 6" id="KW-1133">Transmembrane helix</keyword>
<evidence type="ECO:0000256" key="1">
    <source>
        <dbReference type="ARBA" id="ARBA00004651"/>
    </source>
</evidence>
<feature type="transmembrane region" description="Helical" evidence="6">
    <location>
        <begin position="59"/>
        <end position="87"/>
    </location>
</feature>
<evidence type="ECO:0000256" key="3">
    <source>
        <dbReference type="ARBA" id="ARBA00022692"/>
    </source>
</evidence>
<keyword evidence="3 6" id="KW-0812">Transmembrane</keyword>
<evidence type="ECO:0000256" key="2">
    <source>
        <dbReference type="ARBA" id="ARBA00022475"/>
    </source>
</evidence>
<evidence type="ECO:0000256" key="5">
    <source>
        <dbReference type="ARBA" id="ARBA00023136"/>
    </source>
</evidence>
<feature type="transmembrane region" description="Helical" evidence="6">
    <location>
        <begin position="12"/>
        <end position="39"/>
    </location>
</feature>
<proteinExistence type="predicted"/>
<dbReference type="PANTHER" id="PTHR40064">
    <property type="entry name" value="MEMBRANE PROTEIN-RELATED"/>
    <property type="match status" value="1"/>
</dbReference>